<dbReference type="Gene3D" id="1.25.40.10">
    <property type="entry name" value="Tetratricopeptide repeat domain"/>
    <property type="match status" value="1"/>
</dbReference>
<organism evidence="3 4">
    <name type="scientific">Salvator merianae</name>
    <name type="common">Argentine black and white tegu</name>
    <name type="synonym">Tupinambis merianae</name>
    <dbReference type="NCBI Taxonomy" id="96440"/>
    <lineage>
        <taxon>Eukaryota</taxon>
        <taxon>Metazoa</taxon>
        <taxon>Chordata</taxon>
        <taxon>Craniata</taxon>
        <taxon>Vertebrata</taxon>
        <taxon>Euteleostomi</taxon>
        <taxon>Lepidosauria</taxon>
        <taxon>Squamata</taxon>
        <taxon>Bifurcata</taxon>
        <taxon>Unidentata</taxon>
        <taxon>Episquamata</taxon>
        <taxon>Laterata</taxon>
        <taxon>Teiioidea</taxon>
        <taxon>Teiidae</taxon>
        <taxon>Salvator</taxon>
    </lineage>
</organism>
<reference evidence="3" key="2">
    <citation type="submission" date="2025-09" db="UniProtKB">
        <authorList>
            <consortium name="Ensembl"/>
        </authorList>
    </citation>
    <scope>IDENTIFICATION</scope>
</reference>
<keyword evidence="4" id="KW-1185">Reference proteome</keyword>
<dbReference type="GO" id="GO:0005576">
    <property type="term" value="C:extracellular region"/>
    <property type="evidence" value="ECO:0007669"/>
    <property type="project" value="Ensembl"/>
</dbReference>
<dbReference type="SMART" id="SM00028">
    <property type="entry name" value="TPR"/>
    <property type="match status" value="2"/>
</dbReference>
<dbReference type="SUPFAM" id="SSF48452">
    <property type="entry name" value="TPR-like"/>
    <property type="match status" value="1"/>
</dbReference>
<sequence>MVSTETAHEQALAMEDWDESKKPSQGSTGPEGSSHDAFTGSGRKDNKTMVKGEDLKENRLPATQPRSANRNIPWACPDGTFVKYILEPGRGLDKPKEGSFCQVFIETEPGGPLSYPSHKWVEVELGGGDAEWDGMVDRCLETMLAGEKAELRLAGEGTITLQLASFTEAKDSWEMSASEKWNLVLSNKERGSKLYRAGDIGGAARRYARALRLLVVAAPPPDYDQIKAELHANLAACQLRLRQPANAACNCSKTLALQPANTKALFRRGLAYDAMNDLEGAAQDLKGVLQVEPGNRAARRELERVTERIRARDARLARAMQKMFA</sequence>
<dbReference type="AlphaFoldDB" id="A0A8D0DT44"/>
<evidence type="ECO:0000256" key="1">
    <source>
        <dbReference type="PROSITE-ProRule" id="PRU00339"/>
    </source>
</evidence>
<dbReference type="PANTHER" id="PTHR46512">
    <property type="entry name" value="PEPTIDYLPROLYL ISOMERASE"/>
    <property type="match status" value="1"/>
</dbReference>
<keyword evidence="1" id="KW-0802">TPR repeat</keyword>
<reference evidence="3" key="1">
    <citation type="submission" date="2025-08" db="UniProtKB">
        <authorList>
            <consortium name="Ensembl"/>
        </authorList>
    </citation>
    <scope>IDENTIFICATION</scope>
</reference>
<evidence type="ECO:0000313" key="3">
    <source>
        <dbReference type="Ensembl" id="ENSSMRP00000021396.1"/>
    </source>
</evidence>
<dbReference type="GeneTree" id="ENSGT00920000149187"/>
<feature type="region of interest" description="Disordered" evidence="2">
    <location>
        <begin position="1"/>
        <end position="71"/>
    </location>
</feature>
<dbReference type="InterPro" id="IPR050754">
    <property type="entry name" value="FKBP4/5/8-like"/>
</dbReference>
<feature type="repeat" description="TPR" evidence="1">
    <location>
        <begin position="262"/>
        <end position="295"/>
    </location>
</feature>
<dbReference type="InterPro" id="IPR011990">
    <property type="entry name" value="TPR-like_helical_dom_sf"/>
</dbReference>
<evidence type="ECO:0000256" key="2">
    <source>
        <dbReference type="SAM" id="MobiDB-lite"/>
    </source>
</evidence>
<dbReference type="PANTHER" id="PTHR46512:SF10">
    <property type="entry name" value="FK506-BINDING PROTEIN-LIKE"/>
    <property type="match status" value="1"/>
</dbReference>
<proteinExistence type="predicted"/>
<accession>A0A8D0DT44</accession>
<dbReference type="Proteomes" id="UP000694421">
    <property type="component" value="Unplaced"/>
</dbReference>
<dbReference type="Ensembl" id="ENSSMRT00000025077.1">
    <property type="protein sequence ID" value="ENSSMRP00000021396.1"/>
    <property type="gene ID" value="ENSSMRG00000016650.1"/>
</dbReference>
<dbReference type="OMA" id="WTELTIG"/>
<evidence type="ECO:0000313" key="4">
    <source>
        <dbReference type="Proteomes" id="UP000694421"/>
    </source>
</evidence>
<name>A0A8D0DT44_SALMN</name>
<dbReference type="InterPro" id="IPR019734">
    <property type="entry name" value="TPR_rpt"/>
</dbReference>
<protein>
    <submittedName>
        <fullName evidence="3">FKBP prolyl isomerase like</fullName>
    </submittedName>
</protein>
<feature type="compositionally biased region" description="Basic and acidic residues" evidence="2">
    <location>
        <begin position="42"/>
        <end position="59"/>
    </location>
</feature>
<dbReference type="PROSITE" id="PS50005">
    <property type="entry name" value="TPR"/>
    <property type="match status" value="1"/>
</dbReference>